<evidence type="ECO:0000256" key="1">
    <source>
        <dbReference type="SAM" id="MobiDB-lite"/>
    </source>
</evidence>
<dbReference type="Proteomes" id="UP000070700">
    <property type="component" value="Unassembled WGS sequence"/>
</dbReference>
<proteinExistence type="predicted"/>
<name>A0A194XP51_MOLSC</name>
<evidence type="ECO:0000313" key="3">
    <source>
        <dbReference type="Proteomes" id="UP000070700"/>
    </source>
</evidence>
<dbReference type="KEGG" id="psco:LY89DRAFT_681318"/>
<sequence>MSPNAEINQQPQAQQMEMTTEQNGIIAQQPTQTQTMTADPEVSMRGGGAVGDCLAGICAFECCKDCCECCC</sequence>
<dbReference type="RefSeq" id="XP_018076318.1">
    <property type="nucleotide sequence ID" value="XM_018214261.1"/>
</dbReference>
<feature type="compositionally biased region" description="Polar residues" evidence="1">
    <location>
        <begin position="1"/>
        <end position="26"/>
    </location>
</feature>
<gene>
    <name evidence="2" type="ORF">LY89DRAFT_681318</name>
</gene>
<evidence type="ECO:0000313" key="2">
    <source>
        <dbReference type="EMBL" id="KUJ21963.1"/>
    </source>
</evidence>
<reference evidence="2 3" key="1">
    <citation type="submission" date="2015-10" db="EMBL/GenBank/DDBJ databases">
        <title>Full genome of DAOMC 229536 Phialocephala scopiformis, a fungal endophyte of spruce producing the potent anti-insectan compound rugulosin.</title>
        <authorList>
            <consortium name="DOE Joint Genome Institute"/>
            <person name="Walker A.K."/>
            <person name="Frasz S.L."/>
            <person name="Seifert K.A."/>
            <person name="Miller J.D."/>
            <person name="Mondo S.J."/>
            <person name="Labutti K."/>
            <person name="Lipzen A."/>
            <person name="Dockter R."/>
            <person name="Kennedy M."/>
            <person name="Grigoriev I.V."/>
            <person name="Spatafora J.W."/>
        </authorList>
    </citation>
    <scope>NUCLEOTIDE SEQUENCE [LARGE SCALE GENOMIC DNA]</scope>
    <source>
        <strain evidence="2 3">CBS 120377</strain>
    </source>
</reference>
<accession>A0A194XP51</accession>
<dbReference type="AlphaFoldDB" id="A0A194XP51"/>
<dbReference type="InParanoid" id="A0A194XP51"/>
<dbReference type="GeneID" id="28823987"/>
<organism evidence="2 3">
    <name type="scientific">Mollisia scopiformis</name>
    <name type="common">Conifer needle endophyte fungus</name>
    <name type="synonym">Phialocephala scopiformis</name>
    <dbReference type="NCBI Taxonomy" id="149040"/>
    <lineage>
        <taxon>Eukaryota</taxon>
        <taxon>Fungi</taxon>
        <taxon>Dikarya</taxon>
        <taxon>Ascomycota</taxon>
        <taxon>Pezizomycotina</taxon>
        <taxon>Leotiomycetes</taxon>
        <taxon>Helotiales</taxon>
        <taxon>Mollisiaceae</taxon>
        <taxon>Mollisia</taxon>
    </lineage>
</organism>
<feature type="compositionally biased region" description="Low complexity" evidence="1">
    <location>
        <begin position="28"/>
        <end position="37"/>
    </location>
</feature>
<feature type="region of interest" description="Disordered" evidence="1">
    <location>
        <begin position="1"/>
        <end position="40"/>
    </location>
</feature>
<keyword evidence="3" id="KW-1185">Reference proteome</keyword>
<protein>
    <submittedName>
        <fullName evidence="2">Uncharacterized protein</fullName>
    </submittedName>
</protein>
<dbReference type="EMBL" id="KQ947407">
    <property type="protein sequence ID" value="KUJ21963.1"/>
    <property type="molecule type" value="Genomic_DNA"/>
</dbReference>